<dbReference type="PROSITE" id="PS50157">
    <property type="entry name" value="ZINC_FINGER_C2H2_2"/>
    <property type="match status" value="1"/>
</dbReference>
<comment type="caution">
    <text evidence="4">The sequence shown here is derived from an EMBL/GenBank/DDBJ whole genome shotgun (WGS) entry which is preliminary data.</text>
</comment>
<feature type="region of interest" description="Disordered" evidence="2">
    <location>
        <begin position="289"/>
        <end position="336"/>
    </location>
</feature>
<accession>A0A4Z1GMI2</accession>
<feature type="region of interest" description="Disordered" evidence="2">
    <location>
        <begin position="466"/>
        <end position="507"/>
    </location>
</feature>
<reference evidence="4 5" key="1">
    <citation type="submission" date="2017-12" db="EMBL/GenBank/DDBJ databases">
        <title>Comparative genomics of Botrytis spp.</title>
        <authorList>
            <person name="Valero-Jimenez C.A."/>
            <person name="Tapia P."/>
            <person name="Veloso J."/>
            <person name="Silva-Moreno E."/>
            <person name="Staats M."/>
            <person name="Valdes J.H."/>
            <person name="Van Kan J.A.L."/>
        </authorList>
    </citation>
    <scope>NUCLEOTIDE SEQUENCE [LARGE SCALE GENOMIC DNA]</scope>
    <source>
        <strain evidence="4 5">Bh0001</strain>
    </source>
</reference>
<name>A0A4Z1GMI2_9HELO</name>
<feature type="compositionally biased region" description="Low complexity" evidence="2">
    <location>
        <begin position="324"/>
        <end position="336"/>
    </location>
</feature>
<feature type="region of interest" description="Disordered" evidence="2">
    <location>
        <begin position="1"/>
        <end position="25"/>
    </location>
</feature>
<keyword evidence="1" id="KW-0479">Metal-binding</keyword>
<feature type="compositionally biased region" description="Low complexity" evidence="2">
    <location>
        <begin position="299"/>
        <end position="314"/>
    </location>
</feature>
<keyword evidence="1" id="KW-0863">Zinc-finger</keyword>
<keyword evidence="5" id="KW-1185">Reference proteome</keyword>
<dbReference type="GO" id="GO:0008270">
    <property type="term" value="F:zinc ion binding"/>
    <property type="evidence" value="ECO:0007669"/>
    <property type="project" value="UniProtKB-KW"/>
</dbReference>
<evidence type="ECO:0000313" key="4">
    <source>
        <dbReference type="EMBL" id="TGO37895.1"/>
    </source>
</evidence>
<feature type="compositionally biased region" description="Polar residues" evidence="2">
    <location>
        <begin position="762"/>
        <end position="782"/>
    </location>
</feature>
<evidence type="ECO:0000256" key="1">
    <source>
        <dbReference type="PROSITE-ProRule" id="PRU00042"/>
    </source>
</evidence>
<evidence type="ECO:0000259" key="3">
    <source>
        <dbReference type="PROSITE" id="PS50157"/>
    </source>
</evidence>
<organism evidence="4 5">
    <name type="scientific">Botrytis hyacinthi</name>
    <dbReference type="NCBI Taxonomy" id="278943"/>
    <lineage>
        <taxon>Eukaryota</taxon>
        <taxon>Fungi</taxon>
        <taxon>Dikarya</taxon>
        <taxon>Ascomycota</taxon>
        <taxon>Pezizomycotina</taxon>
        <taxon>Leotiomycetes</taxon>
        <taxon>Helotiales</taxon>
        <taxon>Sclerotiniaceae</taxon>
        <taxon>Botrytis</taxon>
    </lineage>
</organism>
<keyword evidence="1" id="KW-0862">Zinc</keyword>
<proteinExistence type="predicted"/>
<evidence type="ECO:0000313" key="5">
    <source>
        <dbReference type="Proteomes" id="UP000297814"/>
    </source>
</evidence>
<dbReference type="Proteomes" id="UP000297814">
    <property type="component" value="Unassembled WGS sequence"/>
</dbReference>
<dbReference type="InterPro" id="IPR013087">
    <property type="entry name" value="Znf_C2H2_type"/>
</dbReference>
<feature type="compositionally biased region" description="Low complexity" evidence="2">
    <location>
        <begin position="482"/>
        <end position="493"/>
    </location>
</feature>
<feature type="domain" description="C2H2-type" evidence="3">
    <location>
        <begin position="614"/>
        <end position="638"/>
    </location>
</feature>
<sequence>MSQDLPASRPIPPTDSDAEMNDVFSDPSMEPHILSQLQYHITLRNFGEKVQKAANAAYPNDQKFKYARVYVLLILWEDEDPQLPVSLEVHDLGVVLASIYKYEVQIYRIPRCGSHKKLNQKILDFVKLGGDSKEDLKIVYYGGHGMLAQNRQPCWVSRSDSRDPSFSMVKWGGIQNSLEEAQSDVLLLLDCCSSGTANTGEGYGTTELIAACGFNDVANGVGRYSFTYALIRELRLLSAYPKFTAAVLYNRILCRLQNWVPEGRELQKAPLHVVLTQNQALPSSIQLSVNPRPKLEPVSHGSPSQSLGSPSPASFESNERTDSDQGSGSSPISSLHSADEQFPRILLSVRLEEDLAPELSADLFAEWLRMMPVIANSVTVEAGFSSFSTIILVSMPTPIWVCLGKDPAFNLVGIIKKKPNIKVVSSLSSSTLEVAQSGDYQSLKTKQQPPACMNDELPLPAYTRQKSMQIPSSSHPDFDDITPYPSYSSYHHSTTADEPYTPSQDPPKISLKMRIERTKYQAKKEFEQTFASEIDERPIEKSRRDDQLTQMDNYVADSHNLPIKSTATFAGRIFTKDDETRGSGWPDLQANQAATPPAPLAGSFVNIFAPIPQFACHSCGCDRSSLRKDDLDRHMKRHRSPLGSTLEPLGLYETKKVFMKHLQIDPETYALMEKETETINTWLTSDKAHLEDGKTEPTYHWWAFTDQSRIKAMEFLDAGGTDRTSSYWSLARPFPECPNWIAEWFLYRSFLNREQRNRNVDDTNNTPLPGVSSRYSHSQPSLYPTDMNDY</sequence>
<feature type="region of interest" description="Disordered" evidence="2">
    <location>
        <begin position="758"/>
        <end position="790"/>
    </location>
</feature>
<dbReference type="EMBL" id="PQXK01000086">
    <property type="protein sequence ID" value="TGO37895.1"/>
    <property type="molecule type" value="Genomic_DNA"/>
</dbReference>
<feature type="compositionally biased region" description="Polar residues" evidence="2">
    <location>
        <begin position="466"/>
        <end position="475"/>
    </location>
</feature>
<dbReference type="AlphaFoldDB" id="A0A4Z1GMI2"/>
<protein>
    <recommendedName>
        <fullName evidence="3">C2H2-type domain-containing protein</fullName>
    </recommendedName>
</protein>
<evidence type="ECO:0000256" key="2">
    <source>
        <dbReference type="SAM" id="MobiDB-lite"/>
    </source>
</evidence>
<gene>
    <name evidence="4" type="ORF">BHYA_0086g00100</name>
</gene>